<dbReference type="AlphaFoldDB" id="A0A9D1E9W0"/>
<dbReference type="Gene3D" id="1.10.10.60">
    <property type="entry name" value="Homeodomain-like"/>
    <property type="match status" value="2"/>
</dbReference>
<proteinExistence type="predicted"/>
<dbReference type="PANTHER" id="PTHR43280:SF2">
    <property type="entry name" value="HTH-TYPE TRANSCRIPTIONAL REGULATOR EXSA"/>
    <property type="match status" value="1"/>
</dbReference>
<protein>
    <submittedName>
        <fullName evidence="5">Helix-turn-helix transcriptional regulator</fullName>
    </submittedName>
</protein>
<dbReference type="EMBL" id="DVHM01000115">
    <property type="protein sequence ID" value="HIR71079.1"/>
    <property type="molecule type" value="Genomic_DNA"/>
</dbReference>
<evidence type="ECO:0000256" key="3">
    <source>
        <dbReference type="ARBA" id="ARBA00023163"/>
    </source>
</evidence>
<gene>
    <name evidence="5" type="ORF">IAA55_07340</name>
</gene>
<evidence type="ECO:0000313" key="6">
    <source>
        <dbReference type="Proteomes" id="UP000823912"/>
    </source>
</evidence>
<evidence type="ECO:0000256" key="2">
    <source>
        <dbReference type="ARBA" id="ARBA00023125"/>
    </source>
</evidence>
<dbReference type="PRINTS" id="PR00032">
    <property type="entry name" value="HTHARAC"/>
</dbReference>
<accession>A0A9D1E9W0</accession>
<dbReference type="InterPro" id="IPR009057">
    <property type="entry name" value="Homeodomain-like_sf"/>
</dbReference>
<name>A0A9D1E9W0_9FIRM</name>
<dbReference type="Pfam" id="PF12833">
    <property type="entry name" value="HTH_18"/>
    <property type="match status" value="1"/>
</dbReference>
<organism evidence="5 6">
    <name type="scientific">Candidatus Pullilachnospira gallistercoris</name>
    <dbReference type="NCBI Taxonomy" id="2840911"/>
    <lineage>
        <taxon>Bacteria</taxon>
        <taxon>Bacillati</taxon>
        <taxon>Bacillota</taxon>
        <taxon>Clostridia</taxon>
        <taxon>Lachnospirales</taxon>
        <taxon>Lachnospiraceae</taxon>
        <taxon>Lachnospiraceae incertae sedis</taxon>
        <taxon>Candidatus Pullilachnospira</taxon>
    </lineage>
</organism>
<dbReference type="InterPro" id="IPR018062">
    <property type="entry name" value="HTH_AraC-typ_CS"/>
</dbReference>
<dbReference type="Proteomes" id="UP000823912">
    <property type="component" value="Unassembled WGS sequence"/>
</dbReference>
<reference evidence="5" key="2">
    <citation type="journal article" date="2021" name="PeerJ">
        <title>Extensive microbial diversity within the chicken gut microbiome revealed by metagenomics and culture.</title>
        <authorList>
            <person name="Gilroy R."/>
            <person name="Ravi A."/>
            <person name="Getino M."/>
            <person name="Pursley I."/>
            <person name="Horton D.L."/>
            <person name="Alikhan N.F."/>
            <person name="Baker D."/>
            <person name="Gharbi K."/>
            <person name="Hall N."/>
            <person name="Watson M."/>
            <person name="Adriaenssens E.M."/>
            <person name="Foster-Nyarko E."/>
            <person name="Jarju S."/>
            <person name="Secka A."/>
            <person name="Antonio M."/>
            <person name="Oren A."/>
            <person name="Chaudhuri R.R."/>
            <person name="La Ragione R."/>
            <person name="Hildebrand F."/>
            <person name="Pallen M.J."/>
        </authorList>
    </citation>
    <scope>NUCLEOTIDE SEQUENCE</scope>
    <source>
        <strain evidence="5">ChiSjej5B23-6657</strain>
    </source>
</reference>
<evidence type="ECO:0000313" key="5">
    <source>
        <dbReference type="EMBL" id="HIR71079.1"/>
    </source>
</evidence>
<dbReference type="SUPFAM" id="SSF46689">
    <property type="entry name" value="Homeodomain-like"/>
    <property type="match status" value="2"/>
</dbReference>
<dbReference type="PROSITE" id="PS01124">
    <property type="entry name" value="HTH_ARAC_FAMILY_2"/>
    <property type="match status" value="1"/>
</dbReference>
<comment type="caution">
    <text evidence="5">The sequence shown here is derived from an EMBL/GenBank/DDBJ whole genome shotgun (WGS) entry which is preliminary data.</text>
</comment>
<dbReference type="PANTHER" id="PTHR43280">
    <property type="entry name" value="ARAC-FAMILY TRANSCRIPTIONAL REGULATOR"/>
    <property type="match status" value="1"/>
</dbReference>
<keyword evidence="2" id="KW-0238">DNA-binding</keyword>
<keyword evidence="1" id="KW-0805">Transcription regulation</keyword>
<sequence>MLTKEQYMEAYRQLTASFSPIWDWKYDEHLRVISSGCDHESLFHQLMMECEIEKAITKHRAQSDLPFIYICDSTLCWIVAFEKDQSAIYIKGPFFDTLKDPETYDGLLLGHDLSPEAKEVLKTAFLHLPAIPSNMATALALMLHYAIRQETLAEQDIAIRVTERHRTEDTSVATDQLQRHNKHWEMEDEILDKVRRGDTNISGLLNRFTQRAPEIPENLQRDLNYGRQNINMLLSLISRAAVEGGLPRKTSFAICGQYRRRINASSSMRELGALGNEALTEYVHRVSSMKKYRHCSKQIQLCCEYINNHPEEKITLNYLSDRIGYTPYHLSRKFKQEMGCSLVEYIQDVKVERAQFLLRTREMTVDEIAADLNYASGSYFSSVFRKKTGESPTEYRRKHEII</sequence>
<dbReference type="GO" id="GO:0003700">
    <property type="term" value="F:DNA-binding transcription factor activity"/>
    <property type="evidence" value="ECO:0007669"/>
    <property type="project" value="InterPro"/>
</dbReference>
<feature type="domain" description="HTH araC/xylS-type" evidence="4">
    <location>
        <begin position="300"/>
        <end position="398"/>
    </location>
</feature>
<evidence type="ECO:0000259" key="4">
    <source>
        <dbReference type="PROSITE" id="PS01124"/>
    </source>
</evidence>
<keyword evidence="3" id="KW-0804">Transcription</keyword>
<dbReference type="GO" id="GO:0043565">
    <property type="term" value="F:sequence-specific DNA binding"/>
    <property type="evidence" value="ECO:0007669"/>
    <property type="project" value="InterPro"/>
</dbReference>
<dbReference type="InterPro" id="IPR018060">
    <property type="entry name" value="HTH_AraC"/>
</dbReference>
<evidence type="ECO:0000256" key="1">
    <source>
        <dbReference type="ARBA" id="ARBA00023015"/>
    </source>
</evidence>
<dbReference type="SMART" id="SM00342">
    <property type="entry name" value="HTH_ARAC"/>
    <property type="match status" value="1"/>
</dbReference>
<dbReference type="InterPro" id="IPR020449">
    <property type="entry name" value="Tscrpt_reg_AraC-type_HTH"/>
</dbReference>
<dbReference type="PROSITE" id="PS00041">
    <property type="entry name" value="HTH_ARAC_FAMILY_1"/>
    <property type="match status" value="1"/>
</dbReference>
<reference evidence="5" key="1">
    <citation type="submission" date="2020-10" db="EMBL/GenBank/DDBJ databases">
        <authorList>
            <person name="Gilroy R."/>
        </authorList>
    </citation>
    <scope>NUCLEOTIDE SEQUENCE</scope>
    <source>
        <strain evidence="5">ChiSjej5B23-6657</strain>
    </source>
</reference>